<keyword evidence="3 5" id="KW-0853">WD repeat</keyword>
<name>A0A1W0ABU2_9STRA</name>
<dbReference type="InterPro" id="IPR015943">
    <property type="entry name" value="WD40/YVTN_repeat-like_dom_sf"/>
</dbReference>
<reference evidence="6 7" key="1">
    <citation type="journal article" date="2014" name="Genome Biol. Evol.">
        <title>The secreted proteins of Achlya hypogyna and Thraustotheca clavata identify the ancestral oomycete secretome and reveal gene acquisitions by horizontal gene transfer.</title>
        <authorList>
            <person name="Misner I."/>
            <person name="Blouin N."/>
            <person name="Leonard G."/>
            <person name="Richards T.A."/>
            <person name="Lane C.E."/>
        </authorList>
    </citation>
    <scope>NUCLEOTIDE SEQUENCE [LARGE SCALE GENOMIC DNA]</scope>
    <source>
        <strain evidence="6 7">ATCC 34112</strain>
    </source>
</reference>
<evidence type="ECO:0000256" key="4">
    <source>
        <dbReference type="ARBA" id="ARBA00022737"/>
    </source>
</evidence>
<keyword evidence="4" id="KW-0677">Repeat</keyword>
<evidence type="ECO:0000313" key="7">
    <source>
        <dbReference type="Proteomes" id="UP000243217"/>
    </source>
</evidence>
<feature type="repeat" description="WD" evidence="5">
    <location>
        <begin position="101"/>
        <end position="140"/>
    </location>
</feature>
<dbReference type="InterPro" id="IPR001680">
    <property type="entry name" value="WD40_rpt"/>
</dbReference>
<dbReference type="InterPro" id="IPR020472">
    <property type="entry name" value="WD40_PAC1"/>
</dbReference>
<protein>
    <submittedName>
        <fullName evidence="6">Methylosome protein 50</fullName>
    </submittedName>
</protein>
<dbReference type="PROSITE" id="PS00678">
    <property type="entry name" value="WD_REPEATS_1"/>
    <property type="match status" value="2"/>
</dbReference>
<dbReference type="PANTHER" id="PTHR46853">
    <property type="entry name" value="METHYLOSOME PROTEIN 50"/>
    <property type="match status" value="1"/>
</dbReference>
<feature type="repeat" description="WD" evidence="5">
    <location>
        <begin position="226"/>
        <end position="266"/>
    </location>
</feature>
<dbReference type="Gene3D" id="2.130.10.10">
    <property type="entry name" value="YVTN repeat-like/Quinoprotein amine dehydrogenase"/>
    <property type="match status" value="1"/>
</dbReference>
<evidence type="ECO:0000256" key="3">
    <source>
        <dbReference type="ARBA" id="ARBA00022574"/>
    </source>
</evidence>
<dbReference type="PROSITE" id="PS50082">
    <property type="entry name" value="WD_REPEATS_2"/>
    <property type="match status" value="4"/>
</dbReference>
<evidence type="ECO:0000256" key="2">
    <source>
        <dbReference type="ARBA" id="ARBA00022490"/>
    </source>
</evidence>
<dbReference type="PRINTS" id="PR00320">
    <property type="entry name" value="GPROTEINBRPT"/>
</dbReference>
<dbReference type="InterPro" id="IPR019775">
    <property type="entry name" value="WD40_repeat_CS"/>
</dbReference>
<dbReference type="PANTHER" id="PTHR46853:SF1">
    <property type="entry name" value="METHYLOSOME PROTEIN 50"/>
    <property type="match status" value="1"/>
</dbReference>
<evidence type="ECO:0000313" key="6">
    <source>
        <dbReference type="EMBL" id="OQS07480.1"/>
    </source>
</evidence>
<dbReference type="OrthoDB" id="10260946at2759"/>
<comment type="caution">
    <text evidence="6">The sequence shown here is derived from an EMBL/GenBank/DDBJ whole genome shotgun (WGS) entry which is preliminary data.</text>
</comment>
<keyword evidence="7" id="KW-1185">Reference proteome</keyword>
<proteinExistence type="predicted"/>
<evidence type="ECO:0000256" key="1">
    <source>
        <dbReference type="ARBA" id="ARBA00004496"/>
    </source>
</evidence>
<accession>A0A1W0ABU2</accession>
<dbReference type="InterPro" id="IPR052139">
    <property type="entry name" value="Methylosome_Comp_WDR77"/>
</dbReference>
<dbReference type="SUPFAM" id="SSF50978">
    <property type="entry name" value="WD40 repeat-like"/>
    <property type="match status" value="1"/>
</dbReference>
<dbReference type="InterPro" id="IPR036322">
    <property type="entry name" value="WD40_repeat_dom_sf"/>
</dbReference>
<feature type="repeat" description="WD" evidence="5">
    <location>
        <begin position="141"/>
        <end position="181"/>
    </location>
</feature>
<dbReference type="Proteomes" id="UP000243217">
    <property type="component" value="Unassembled WGS sequence"/>
</dbReference>
<keyword evidence="2" id="KW-0963">Cytoplasm</keyword>
<dbReference type="EMBL" id="JNBS01000236">
    <property type="protein sequence ID" value="OQS07480.1"/>
    <property type="molecule type" value="Genomic_DNA"/>
</dbReference>
<comment type="subcellular location">
    <subcellularLocation>
        <location evidence="1">Cytoplasm</location>
    </subcellularLocation>
</comment>
<dbReference type="Pfam" id="PF00400">
    <property type="entry name" value="WD40"/>
    <property type="match status" value="5"/>
</dbReference>
<dbReference type="SMART" id="SM00320">
    <property type="entry name" value="WD40"/>
    <property type="match status" value="5"/>
</dbReference>
<feature type="repeat" description="WD" evidence="5">
    <location>
        <begin position="270"/>
        <end position="302"/>
    </location>
</feature>
<dbReference type="PROSITE" id="PS50294">
    <property type="entry name" value="WD_REPEATS_REGION"/>
    <property type="match status" value="3"/>
</dbReference>
<gene>
    <name evidence="6" type="ORF">THRCLA_00512</name>
</gene>
<evidence type="ECO:0000256" key="5">
    <source>
        <dbReference type="PROSITE-ProRule" id="PRU00221"/>
    </source>
</evidence>
<dbReference type="AlphaFoldDB" id="A0A1W0ABU2"/>
<sequence>MWSSSDEQVDAVLSVAINAKSYVVAATSRLEGNDWSSSLRLFQYKGSEIIHLHAIRLPTTVGSIAWFEPDVVVCAGDDSDLYYCMFDFEKSVWCRLEPEVAHGHNDLISHVDVNGSFLASSSWDMNVKLWDLSSMDLLENYKEHTDKVWHVKWKNQNELASASQDRTVRLWDTRDRNSAAVFPTSFAAMSLAWHPSSDYLLTAGLEDGSIWTLDTRSLQECLSTLNQVHRSSVHGLAYNEKDTLASCSDDTTVAIWDAMASESPSQRLVYEEHKDYVHGVAWINATQVLTSSYDKSVHIWHL</sequence>
<organism evidence="6 7">
    <name type="scientific">Thraustotheca clavata</name>
    <dbReference type="NCBI Taxonomy" id="74557"/>
    <lineage>
        <taxon>Eukaryota</taxon>
        <taxon>Sar</taxon>
        <taxon>Stramenopiles</taxon>
        <taxon>Oomycota</taxon>
        <taxon>Saprolegniomycetes</taxon>
        <taxon>Saprolegniales</taxon>
        <taxon>Achlyaceae</taxon>
        <taxon>Thraustotheca</taxon>
    </lineage>
</organism>
<dbReference type="STRING" id="74557.A0A1W0ABU2"/>
<dbReference type="GO" id="GO:0034709">
    <property type="term" value="C:methylosome"/>
    <property type="evidence" value="ECO:0007669"/>
    <property type="project" value="TreeGrafter"/>
</dbReference>